<sequence length="421" mass="45776">MKKLIPLILAAALTLAACASAPDTASTPLANSTSEPTAATTPAPTTAPFYPVANSYNNGDTYYAFVHRGEDSLLLKTDYAAATQTVNCAVPGCAHDSDACPAYFTDDPGRNLVITDDPLRVCHVEDRGCPVQIYTVDPAAGKAMQEINGVGNCDIAYCDGTALYGIDKTVLPSEATPACRIDLASGQLDRFTMLPSELMLGCYDDGLLTVHYVTDAPLPKNGEEYAAAVQSATLEFDCWDPRTGTRTKLAERPYNPTDARFSGYDGTANGKLYFVDYLPQSDGTDIKLSLTVVDPAMGTEEKMWDTWPDEHFGLSIGQRILPVHGDQSTRWLGMCYSNSGTNREIPYFMDLETGEIKEVTQKREGLSYDRRVTVLAQTNDGCWLIETAADEQRSCLGMALITPEQLLAGSTDWQEITMWQG</sequence>
<keyword evidence="1" id="KW-0732">Signal</keyword>
<dbReference type="Proteomes" id="UP000759273">
    <property type="component" value="Unassembled WGS sequence"/>
</dbReference>
<dbReference type="EMBL" id="JAGZGG010000008">
    <property type="protein sequence ID" value="MBS5331927.1"/>
    <property type="molecule type" value="Genomic_DNA"/>
</dbReference>
<dbReference type="PROSITE" id="PS51257">
    <property type="entry name" value="PROKAR_LIPOPROTEIN"/>
    <property type="match status" value="1"/>
</dbReference>
<name>A0A943HJ54_9FIRM</name>
<feature type="signal peptide" evidence="1">
    <location>
        <begin position="1"/>
        <end position="21"/>
    </location>
</feature>
<feature type="chain" id="PRO_5038012480" evidence="1">
    <location>
        <begin position="22"/>
        <end position="421"/>
    </location>
</feature>
<dbReference type="AlphaFoldDB" id="A0A943HJ54"/>
<accession>A0A943HJ54</accession>
<reference evidence="2" key="1">
    <citation type="submission" date="2021-02" db="EMBL/GenBank/DDBJ databases">
        <title>Infant gut strain persistence is associated with maternal origin, phylogeny, and functional potential including surface adhesion and iron acquisition.</title>
        <authorList>
            <person name="Lou Y.C."/>
        </authorList>
    </citation>
    <scope>NUCLEOTIDE SEQUENCE</scope>
    <source>
        <strain evidence="2">L3_101_000M1_dasL3_101_000M1_concoct_87</strain>
    </source>
</reference>
<evidence type="ECO:0000313" key="2">
    <source>
        <dbReference type="EMBL" id="MBS5331927.1"/>
    </source>
</evidence>
<comment type="caution">
    <text evidence="2">The sequence shown here is derived from an EMBL/GenBank/DDBJ whole genome shotgun (WGS) entry which is preliminary data.</text>
</comment>
<evidence type="ECO:0000256" key="1">
    <source>
        <dbReference type="SAM" id="SignalP"/>
    </source>
</evidence>
<evidence type="ECO:0000313" key="3">
    <source>
        <dbReference type="Proteomes" id="UP000759273"/>
    </source>
</evidence>
<protein>
    <submittedName>
        <fullName evidence="2">Uncharacterized protein</fullName>
    </submittedName>
</protein>
<gene>
    <name evidence="2" type="ORF">KHY36_05275</name>
</gene>
<dbReference type="InterPro" id="IPR011044">
    <property type="entry name" value="Quino_amine_DH_bsu"/>
</dbReference>
<proteinExistence type="predicted"/>
<organism evidence="2 3">
    <name type="scientific">Subdoligranulum variabile</name>
    <dbReference type="NCBI Taxonomy" id="214851"/>
    <lineage>
        <taxon>Bacteria</taxon>
        <taxon>Bacillati</taxon>
        <taxon>Bacillota</taxon>
        <taxon>Clostridia</taxon>
        <taxon>Eubacteriales</taxon>
        <taxon>Oscillospiraceae</taxon>
        <taxon>Subdoligranulum</taxon>
    </lineage>
</organism>
<dbReference type="SUPFAM" id="SSF50969">
    <property type="entry name" value="YVTN repeat-like/Quinoprotein amine dehydrogenase"/>
    <property type="match status" value="1"/>
</dbReference>